<gene>
    <name evidence="3" type="ORF">PEVE_00037764</name>
</gene>
<feature type="region of interest" description="Disordered" evidence="1">
    <location>
        <begin position="735"/>
        <end position="754"/>
    </location>
</feature>
<keyword evidence="2" id="KW-1133">Transmembrane helix</keyword>
<organism evidence="3 4">
    <name type="scientific">Porites evermanni</name>
    <dbReference type="NCBI Taxonomy" id="104178"/>
    <lineage>
        <taxon>Eukaryota</taxon>
        <taxon>Metazoa</taxon>
        <taxon>Cnidaria</taxon>
        <taxon>Anthozoa</taxon>
        <taxon>Hexacorallia</taxon>
        <taxon>Scleractinia</taxon>
        <taxon>Fungiina</taxon>
        <taxon>Poritidae</taxon>
        <taxon>Porites</taxon>
    </lineage>
</organism>
<name>A0ABN8MS07_9CNID</name>
<protein>
    <submittedName>
        <fullName evidence="3">Uncharacterized protein</fullName>
    </submittedName>
</protein>
<dbReference type="Proteomes" id="UP001159427">
    <property type="component" value="Unassembled WGS sequence"/>
</dbReference>
<keyword evidence="2" id="KW-0812">Transmembrane</keyword>
<dbReference type="EMBL" id="CALNXI010000626">
    <property type="protein sequence ID" value="CAH3030321.1"/>
    <property type="molecule type" value="Genomic_DNA"/>
</dbReference>
<comment type="caution">
    <text evidence="3">The sequence shown here is derived from an EMBL/GenBank/DDBJ whole genome shotgun (WGS) entry which is preliminary data.</text>
</comment>
<keyword evidence="4" id="KW-1185">Reference proteome</keyword>
<accession>A0ABN8MS07</accession>
<sequence length="925" mass="103537">MADFVELKAYQWMPIMLYIFAALVAVTGVICVNWKRCRSITLVRTNVTQKQPSQTTSVLLFNINLMRERFLTFEVRRMLGLRRLRIHLVSLESVAEDVIRLNNSSQDTCHFQGSTANRLLPVVLVTSLQDNLLRVCRAATFSDEFEPKLTVRSDGAAKIADCIGNPGHLEMNKVIFQLRNGIKLIRMILTCRSSPTIDEGVLMTTSFKLVVMDSRSGGLNALLPLQESRVVPPLPFTCGATEEGVRANRQFLRLLAPRDKKSREIEFQNCPVQRIEFQDLNNARNSGGTTMHRFQGFLHFPDVDVSTEQKSHGLMVSPKELHTFVDEINFSETSPLSAIVHVGFNTDASTVHCKAQVAVAFKEKKKWKGGVMQADDRISLGVHDFKGSWLRAVTLMLQFWQTDSCISRELPTFCRKKKSKKEIICLKNGLSQNSIDINRFVSKSTCYGSQLERDHAVADMHQAKMLNSLKDDAVVINLLQDCHNSRDDSSVCAVNVSEARKRCCGQEVLPGAVQVLHSEAGQSGLFCQRHHQQSKSVNLDEDDFDEEAEDFDDESVLDSLEIEDEDQLDMILQDVQDDLQNANNDLIGNEVPIAAWLPDMGQGYQVFPVPHDEVPEGHGVPQNLLNDVQMEQQAPEGEEDAGENDEVGDNFLQGQHVVNGDVIVPWMQEQNGNQFHDDEVPLGQEPMHNQNAALVVLEIPANAPQAQGPQENAGPQDEAPQHFPIQQQHLNAVPNVNENGAQNDGQNDVPDADGADEHLAVQAPLPPPPPPHLPPHEEHPPQQVQANRPLNRLRAAARYIKRRFTWNRHGNSHHGNPLYVPGAPREERAPLGLEEAPALPGDQLIQNEVQRMGCFSACFGFLFRRRIRAAVQVYPQHSEQAPEFEEVAPMPHEVDEEIVEEEEEADAEPLEAVEEIPPPNNVLIF</sequence>
<evidence type="ECO:0000313" key="4">
    <source>
        <dbReference type="Proteomes" id="UP001159427"/>
    </source>
</evidence>
<feature type="compositionally biased region" description="Pro residues" evidence="1">
    <location>
        <begin position="764"/>
        <end position="773"/>
    </location>
</feature>
<feature type="transmembrane region" description="Helical" evidence="2">
    <location>
        <begin position="12"/>
        <end position="34"/>
    </location>
</feature>
<reference evidence="3 4" key="1">
    <citation type="submission" date="2022-05" db="EMBL/GenBank/DDBJ databases">
        <authorList>
            <consortium name="Genoscope - CEA"/>
            <person name="William W."/>
        </authorList>
    </citation>
    <scope>NUCLEOTIDE SEQUENCE [LARGE SCALE GENOMIC DNA]</scope>
</reference>
<evidence type="ECO:0000256" key="2">
    <source>
        <dbReference type="SAM" id="Phobius"/>
    </source>
</evidence>
<feature type="region of interest" description="Disordered" evidence="1">
    <location>
        <begin position="759"/>
        <end position="789"/>
    </location>
</feature>
<evidence type="ECO:0000256" key="1">
    <source>
        <dbReference type="SAM" id="MobiDB-lite"/>
    </source>
</evidence>
<evidence type="ECO:0000313" key="3">
    <source>
        <dbReference type="EMBL" id="CAH3030321.1"/>
    </source>
</evidence>
<proteinExistence type="predicted"/>
<feature type="compositionally biased region" description="Polar residues" evidence="1">
    <location>
        <begin position="735"/>
        <end position="746"/>
    </location>
</feature>
<keyword evidence="2" id="KW-0472">Membrane</keyword>